<keyword evidence="4" id="KW-0929">Antimicrobial</keyword>
<feature type="signal peptide" evidence="8">
    <location>
        <begin position="1"/>
        <end position="22"/>
    </location>
</feature>
<evidence type="ECO:0000256" key="6">
    <source>
        <dbReference type="ARBA" id="ARBA00022729"/>
    </source>
</evidence>
<reference evidence="9 10" key="1">
    <citation type="submission" date="2020-09" db="EMBL/GenBank/DDBJ databases">
        <title>De no assembly of potato wild relative species, Solanum commersonii.</title>
        <authorList>
            <person name="Cho K."/>
        </authorList>
    </citation>
    <scope>NUCLEOTIDE SEQUENCE [LARGE SCALE GENOMIC DNA]</scope>
    <source>
        <strain evidence="9">LZ3.2</strain>
        <tissue evidence="9">Leaf</tissue>
    </source>
</reference>
<comment type="similarity">
    <text evidence="2">Belongs to the DEFL family.</text>
</comment>
<dbReference type="GO" id="GO:0005576">
    <property type="term" value="C:extracellular region"/>
    <property type="evidence" value="ECO:0007669"/>
    <property type="project" value="UniProtKB-SubCell"/>
</dbReference>
<dbReference type="Proteomes" id="UP000824120">
    <property type="component" value="Chromosome 6"/>
</dbReference>
<comment type="subcellular location">
    <subcellularLocation>
        <location evidence="1">Secreted</location>
    </subcellularLocation>
</comment>
<feature type="chain" id="PRO_5039940149" evidence="8">
    <location>
        <begin position="23"/>
        <end position="95"/>
    </location>
</feature>
<protein>
    <submittedName>
        <fullName evidence="9">Uncharacterized protein</fullName>
    </submittedName>
</protein>
<accession>A0A9J5YGW7</accession>
<keyword evidence="6 8" id="KW-0732">Signal</keyword>
<keyword evidence="5" id="KW-0295">Fungicide</keyword>
<dbReference type="InterPro" id="IPR022618">
    <property type="entry name" value="Defensin-like_20-28"/>
</dbReference>
<gene>
    <name evidence="9" type="ORF">H5410_030867</name>
</gene>
<evidence type="ECO:0000256" key="7">
    <source>
        <dbReference type="ARBA" id="ARBA00022821"/>
    </source>
</evidence>
<dbReference type="EMBL" id="JACXVP010000006">
    <property type="protein sequence ID" value="KAG5599497.1"/>
    <property type="molecule type" value="Genomic_DNA"/>
</dbReference>
<keyword evidence="3" id="KW-0964">Secreted</keyword>
<dbReference type="GO" id="GO:0050832">
    <property type="term" value="P:defense response to fungus"/>
    <property type="evidence" value="ECO:0007669"/>
    <property type="project" value="UniProtKB-KW"/>
</dbReference>
<sequence length="95" mass="10516">MGKLNSLLFSVLLVMLIASTKYFEIDMKNAYKEIPISSLIQVDGLNCCTDNHIGRCIPGSEDDTKCDNICKQNCKGGHCKVIGKTSSNHFCHFLC</sequence>
<organism evidence="9 10">
    <name type="scientific">Solanum commersonii</name>
    <name type="common">Commerson's wild potato</name>
    <name type="synonym">Commerson's nightshade</name>
    <dbReference type="NCBI Taxonomy" id="4109"/>
    <lineage>
        <taxon>Eukaryota</taxon>
        <taxon>Viridiplantae</taxon>
        <taxon>Streptophyta</taxon>
        <taxon>Embryophyta</taxon>
        <taxon>Tracheophyta</taxon>
        <taxon>Spermatophyta</taxon>
        <taxon>Magnoliopsida</taxon>
        <taxon>eudicotyledons</taxon>
        <taxon>Gunneridae</taxon>
        <taxon>Pentapetalae</taxon>
        <taxon>asterids</taxon>
        <taxon>lamiids</taxon>
        <taxon>Solanales</taxon>
        <taxon>Solanaceae</taxon>
        <taxon>Solanoideae</taxon>
        <taxon>Solaneae</taxon>
        <taxon>Solanum</taxon>
    </lineage>
</organism>
<evidence type="ECO:0000256" key="3">
    <source>
        <dbReference type="ARBA" id="ARBA00022525"/>
    </source>
</evidence>
<evidence type="ECO:0000256" key="5">
    <source>
        <dbReference type="ARBA" id="ARBA00022577"/>
    </source>
</evidence>
<evidence type="ECO:0000256" key="4">
    <source>
        <dbReference type="ARBA" id="ARBA00022529"/>
    </source>
</evidence>
<dbReference type="GO" id="GO:0031640">
    <property type="term" value="P:killing of cells of another organism"/>
    <property type="evidence" value="ECO:0007669"/>
    <property type="project" value="UniProtKB-KW"/>
</dbReference>
<evidence type="ECO:0000313" key="9">
    <source>
        <dbReference type="EMBL" id="KAG5599497.1"/>
    </source>
</evidence>
<proteinExistence type="inferred from homology"/>
<dbReference type="PANTHER" id="PTHR34453:SF3">
    <property type="entry name" value="DEFENSIN-LIKE (DEFL) FAMILY PROTEIN-RELATED"/>
    <property type="match status" value="1"/>
</dbReference>
<evidence type="ECO:0000256" key="8">
    <source>
        <dbReference type="SAM" id="SignalP"/>
    </source>
</evidence>
<dbReference type="PANTHER" id="PTHR34453">
    <property type="entry name" value="DEFENSIN-LIKE (DEFL) FAMILY PROTEIN-RELATED"/>
    <property type="match status" value="1"/>
</dbReference>
<dbReference type="AlphaFoldDB" id="A0A9J5YGW7"/>
<evidence type="ECO:0000256" key="2">
    <source>
        <dbReference type="ARBA" id="ARBA00006722"/>
    </source>
</evidence>
<evidence type="ECO:0000313" key="10">
    <source>
        <dbReference type="Proteomes" id="UP000824120"/>
    </source>
</evidence>
<evidence type="ECO:0000256" key="1">
    <source>
        <dbReference type="ARBA" id="ARBA00004613"/>
    </source>
</evidence>
<keyword evidence="7" id="KW-0611">Plant defense</keyword>
<comment type="caution">
    <text evidence="9">The sequence shown here is derived from an EMBL/GenBank/DDBJ whole genome shotgun (WGS) entry which is preliminary data.</text>
</comment>
<name>A0A9J5YGW7_SOLCO</name>
<dbReference type="OrthoDB" id="1433686at2759"/>
<keyword evidence="10" id="KW-1185">Reference proteome</keyword>